<name>A0A067Q108_9AGAM</name>
<protein>
    <recommendedName>
        <fullName evidence="3">HAT C-terminal dimerisation domain-containing protein</fullName>
    </recommendedName>
</protein>
<reference evidence="2" key="1">
    <citation type="journal article" date="2014" name="Proc. Natl. Acad. Sci. U.S.A.">
        <title>Extensive sampling of basidiomycete genomes demonstrates inadequacy of the white-rot/brown-rot paradigm for wood decay fungi.</title>
        <authorList>
            <person name="Riley R."/>
            <person name="Salamov A.A."/>
            <person name="Brown D.W."/>
            <person name="Nagy L.G."/>
            <person name="Floudas D."/>
            <person name="Held B.W."/>
            <person name="Levasseur A."/>
            <person name="Lombard V."/>
            <person name="Morin E."/>
            <person name="Otillar R."/>
            <person name="Lindquist E.A."/>
            <person name="Sun H."/>
            <person name="LaButti K.M."/>
            <person name="Schmutz J."/>
            <person name="Jabbour D."/>
            <person name="Luo H."/>
            <person name="Baker S.E."/>
            <person name="Pisabarro A.G."/>
            <person name="Walton J.D."/>
            <person name="Blanchette R.A."/>
            <person name="Henrissat B."/>
            <person name="Martin F."/>
            <person name="Cullen D."/>
            <person name="Hibbett D.S."/>
            <person name="Grigoriev I.V."/>
        </authorList>
    </citation>
    <scope>NUCLEOTIDE SEQUENCE [LARGE SCALE GENOMIC DNA]</scope>
    <source>
        <strain evidence="2">MUCL 33604</strain>
    </source>
</reference>
<proteinExistence type="predicted"/>
<sequence>MPSSTSSNVSNKHYGSSWMRTALQAHQDTNLANYNPNQELNSYLEALLEDMHDSEVIQWWGISYFSHFIVCDVCYPELLILLPHIPGLSVASEQAFLSSGITGTVHDNQLLPDIFRVLQLLKSAYHKQALDIVKNLGLDNV</sequence>
<dbReference type="EMBL" id="KL197722">
    <property type="protein sequence ID" value="KDQ56281.1"/>
    <property type="molecule type" value="Genomic_DNA"/>
</dbReference>
<evidence type="ECO:0000313" key="2">
    <source>
        <dbReference type="Proteomes" id="UP000027265"/>
    </source>
</evidence>
<dbReference type="InParanoid" id="A0A067Q108"/>
<dbReference type="HOGENOM" id="CLU_1825565_0_0_1"/>
<evidence type="ECO:0000313" key="1">
    <source>
        <dbReference type="EMBL" id="KDQ56281.1"/>
    </source>
</evidence>
<accession>A0A067Q108</accession>
<gene>
    <name evidence="1" type="ORF">JAAARDRAFT_132631</name>
</gene>
<dbReference type="OrthoDB" id="2767002at2759"/>
<evidence type="ECO:0008006" key="3">
    <source>
        <dbReference type="Google" id="ProtNLM"/>
    </source>
</evidence>
<keyword evidence="2" id="KW-1185">Reference proteome</keyword>
<dbReference type="AlphaFoldDB" id="A0A067Q108"/>
<organism evidence="1 2">
    <name type="scientific">Jaapia argillacea MUCL 33604</name>
    <dbReference type="NCBI Taxonomy" id="933084"/>
    <lineage>
        <taxon>Eukaryota</taxon>
        <taxon>Fungi</taxon>
        <taxon>Dikarya</taxon>
        <taxon>Basidiomycota</taxon>
        <taxon>Agaricomycotina</taxon>
        <taxon>Agaricomycetes</taxon>
        <taxon>Agaricomycetidae</taxon>
        <taxon>Jaapiales</taxon>
        <taxon>Jaapiaceae</taxon>
        <taxon>Jaapia</taxon>
    </lineage>
</organism>
<dbReference type="Proteomes" id="UP000027265">
    <property type="component" value="Unassembled WGS sequence"/>
</dbReference>